<dbReference type="EMBL" id="MGDI01000025">
    <property type="protein sequence ID" value="OGL53302.1"/>
    <property type="molecule type" value="Genomic_DNA"/>
</dbReference>
<dbReference type="InterPro" id="IPR004017">
    <property type="entry name" value="Cys_rich_dom"/>
</dbReference>
<feature type="domain" description="4Fe-4S ferredoxin-type" evidence="8">
    <location>
        <begin position="547"/>
        <end position="579"/>
    </location>
</feature>
<dbReference type="STRING" id="1817883.A3G31_07265"/>
<dbReference type="SUPFAM" id="SSF55103">
    <property type="entry name" value="FAD-linked oxidases, C-terminal domain"/>
    <property type="match status" value="1"/>
</dbReference>
<keyword evidence="2" id="KW-0285">Flavoprotein</keyword>
<evidence type="ECO:0000256" key="1">
    <source>
        <dbReference type="ARBA" id="ARBA00022485"/>
    </source>
</evidence>
<keyword evidence="6" id="KW-0408">Iron</keyword>
<dbReference type="GO" id="GO:0016491">
    <property type="term" value="F:oxidoreductase activity"/>
    <property type="evidence" value="ECO:0007669"/>
    <property type="project" value="UniProtKB-KW"/>
</dbReference>
<gene>
    <name evidence="10" type="ORF">A3G31_07265</name>
</gene>
<dbReference type="PROSITE" id="PS51379">
    <property type="entry name" value="4FE4S_FER_2"/>
    <property type="match status" value="2"/>
</dbReference>
<dbReference type="Pfam" id="PF02754">
    <property type="entry name" value="CCG"/>
    <property type="match status" value="2"/>
</dbReference>
<dbReference type="InterPro" id="IPR051460">
    <property type="entry name" value="HdrC_iron-sulfur_subunit"/>
</dbReference>
<dbReference type="Gene3D" id="1.10.45.10">
    <property type="entry name" value="Vanillyl-alcohol Oxidase, Chain A, domain 4"/>
    <property type="match status" value="1"/>
</dbReference>
<keyword evidence="4" id="KW-0274">FAD</keyword>
<evidence type="ECO:0000256" key="4">
    <source>
        <dbReference type="ARBA" id="ARBA00022827"/>
    </source>
</evidence>
<dbReference type="InterPro" id="IPR017900">
    <property type="entry name" value="4Fe4S_Fe_S_CS"/>
</dbReference>
<dbReference type="GO" id="GO:0005886">
    <property type="term" value="C:plasma membrane"/>
    <property type="evidence" value="ECO:0007669"/>
    <property type="project" value="TreeGrafter"/>
</dbReference>
<feature type="domain" description="FAD-binding PCMH-type" evidence="9">
    <location>
        <begin position="39"/>
        <end position="214"/>
    </location>
</feature>
<dbReference type="PROSITE" id="PS51387">
    <property type="entry name" value="FAD_PCMH"/>
    <property type="match status" value="1"/>
</dbReference>
<organism evidence="10 11">
    <name type="scientific">Candidatus Schekmanbacteria bacterium RIFCSPLOWO2_12_FULL_38_15</name>
    <dbReference type="NCBI Taxonomy" id="1817883"/>
    <lineage>
        <taxon>Bacteria</taxon>
        <taxon>Candidatus Schekmaniibacteriota</taxon>
    </lineage>
</organism>
<dbReference type="InterPro" id="IPR016169">
    <property type="entry name" value="FAD-bd_PCMH_sub2"/>
</dbReference>
<dbReference type="InterPro" id="IPR017896">
    <property type="entry name" value="4Fe4S_Fe-S-bd"/>
</dbReference>
<evidence type="ECO:0000256" key="3">
    <source>
        <dbReference type="ARBA" id="ARBA00022723"/>
    </source>
</evidence>
<dbReference type="Pfam" id="PF02913">
    <property type="entry name" value="FAD-oxidase_C"/>
    <property type="match status" value="1"/>
</dbReference>
<dbReference type="AlphaFoldDB" id="A0A1F7SHN8"/>
<evidence type="ECO:0000256" key="2">
    <source>
        <dbReference type="ARBA" id="ARBA00022630"/>
    </source>
</evidence>
<name>A0A1F7SHN8_9BACT</name>
<dbReference type="GO" id="GO:0046872">
    <property type="term" value="F:metal ion binding"/>
    <property type="evidence" value="ECO:0007669"/>
    <property type="project" value="UniProtKB-KW"/>
</dbReference>
<dbReference type="InterPro" id="IPR036318">
    <property type="entry name" value="FAD-bd_PCMH-like_sf"/>
</dbReference>
<dbReference type="PROSITE" id="PS00198">
    <property type="entry name" value="4FE4S_FER_1"/>
    <property type="match status" value="1"/>
</dbReference>
<dbReference type="InterPro" id="IPR009051">
    <property type="entry name" value="Helical_ferredxn"/>
</dbReference>
<dbReference type="InterPro" id="IPR016164">
    <property type="entry name" value="FAD-linked_Oxase-like_C"/>
</dbReference>
<dbReference type="GO" id="GO:0051539">
    <property type="term" value="F:4 iron, 4 sulfur cluster binding"/>
    <property type="evidence" value="ECO:0007669"/>
    <property type="project" value="UniProtKB-KW"/>
</dbReference>
<keyword evidence="3" id="KW-0479">Metal-binding</keyword>
<dbReference type="Proteomes" id="UP000178082">
    <property type="component" value="Unassembled WGS sequence"/>
</dbReference>
<evidence type="ECO:0000259" key="8">
    <source>
        <dbReference type="PROSITE" id="PS51379"/>
    </source>
</evidence>
<dbReference type="Pfam" id="PF01565">
    <property type="entry name" value="FAD_binding_4"/>
    <property type="match status" value="1"/>
</dbReference>
<dbReference type="InterPro" id="IPR006094">
    <property type="entry name" value="Oxid_FAD_bind_N"/>
</dbReference>
<dbReference type="GO" id="GO:0071949">
    <property type="term" value="F:FAD binding"/>
    <property type="evidence" value="ECO:0007669"/>
    <property type="project" value="InterPro"/>
</dbReference>
<dbReference type="PANTHER" id="PTHR43255:SF1">
    <property type="entry name" value="IRON-SULFUR-BINDING OXIDOREDUCTASE FADF-RELATED"/>
    <property type="match status" value="1"/>
</dbReference>
<accession>A0A1F7SHN8</accession>
<dbReference type="PANTHER" id="PTHR43255">
    <property type="entry name" value="IRON-SULFUR-BINDING OXIDOREDUCTASE FADF-RELATED-RELATED"/>
    <property type="match status" value="1"/>
</dbReference>
<dbReference type="Gene3D" id="3.30.465.10">
    <property type="match status" value="1"/>
</dbReference>
<keyword evidence="1" id="KW-0004">4Fe-4S</keyword>
<dbReference type="Pfam" id="PF13183">
    <property type="entry name" value="Fer4_8"/>
    <property type="match status" value="1"/>
</dbReference>
<evidence type="ECO:0000313" key="11">
    <source>
        <dbReference type="Proteomes" id="UP000178082"/>
    </source>
</evidence>
<evidence type="ECO:0000313" key="10">
    <source>
        <dbReference type="EMBL" id="OGL53302.1"/>
    </source>
</evidence>
<dbReference type="InterPro" id="IPR016166">
    <property type="entry name" value="FAD-bd_PCMH"/>
</dbReference>
<proteinExistence type="predicted"/>
<feature type="domain" description="4Fe-4S ferredoxin-type" evidence="8">
    <location>
        <begin position="494"/>
        <end position="526"/>
    </location>
</feature>
<evidence type="ECO:0000256" key="6">
    <source>
        <dbReference type="ARBA" id="ARBA00023004"/>
    </source>
</evidence>
<dbReference type="SUPFAM" id="SSF56176">
    <property type="entry name" value="FAD-binding/transporter-associated domain-like"/>
    <property type="match status" value="1"/>
</dbReference>
<sequence>MYEEFIEIVGSDDASFDSNEIKQYSHDIASIPLLFKDIVQKKPAEAILRPESADEISRILKLAYSREIPITVRGAGSSALGSIIPLRGGIVIDLTKMNQIIEISSKKKLARVQPGIVWEKFDKVLAKKELSVLAYPTSAPSSTVGGWISTGGFGVGSYKYGHIKDHIDYIEVVYPQGEIKKLKSVKDDNQIESLIGTEGLFGIITEIALRLRSLPKSIATLYFNFSDDASAVKFLEELPKTDMEPFFVKLENKNYNTLLSKIENGETSVDASVIVRFENDEITDQVFKARELAVSCKGREADAKTALHHWENRFYPMRLKKEGPSMLAAELILPLKNLSLCLAKVQSIFESNNIKMMTELHLIGKEEILLMVTYLTDERDKEKYLNDLLLVDAIMRTGFKLKGKPYGTGIWNSFYVKKRFPKEKLSSLKKLKKEIDPKNILNPGKFFSFQTRYGISIPPFLQSIGMLGNGKLAKLGLKFLPKEASPSQLIEKIKELEEHPELWSCAQCGFCVSVCPVYEEIGWESVAGRGKIFLMKELLSGKEKEIPPEYISRAYQCTTCGACREVCQTDIDTVELWENCRKMFGKMGIGPLPQHETLIKSIKSYDNPLQQPRTSRDRWVRNAQREAGVKKIKDISIEKAPILYHVGCIASFDANVKEVAYNTSYILQQAGVDFGILGKKELCCASTLKRVGDPEFENVARKTLDLYNSLGVETVVTSCSGCFKTFKKDYPLLAKINFKPMHIVEFLEKLIEEGKLKFTKEVNLKVTYHDPCHLGRHAGVYETPRKILKAIPGVELIEMEKNRENAKCCGAGGGFRIAYPDIQNKISVKRVKDAEETGASELVSTCPFCYSGLLTAITSSGSKLKMRDITEIIRMAL</sequence>
<evidence type="ECO:0000256" key="5">
    <source>
        <dbReference type="ARBA" id="ARBA00023002"/>
    </source>
</evidence>
<reference evidence="10 11" key="1">
    <citation type="journal article" date="2016" name="Nat. Commun.">
        <title>Thousands of microbial genomes shed light on interconnected biogeochemical processes in an aquifer system.</title>
        <authorList>
            <person name="Anantharaman K."/>
            <person name="Brown C.T."/>
            <person name="Hug L.A."/>
            <person name="Sharon I."/>
            <person name="Castelle C.J."/>
            <person name="Probst A.J."/>
            <person name="Thomas B.C."/>
            <person name="Singh A."/>
            <person name="Wilkins M.J."/>
            <person name="Karaoz U."/>
            <person name="Brodie E.L."/>
            <person name="Williams K.H."/>
            <person name="Hubbard S.S."/>
            <person name="Banfield J.F."/>
        </authorList>
    </citation>
    <scope>NUCLEOTIDE SEQUENCE [LARGE SCALE GENOMIC DNA]</scope>
</reference>
<evidence type="ECO:0008006" key="12">
    <source>
        <dbReference type="Google" id="ProtNLM"/>
    </source>
</evidence>
<protein>
    <recommendedName>
        <fullName evidence="12">FAD-binding PCMH-type domain-containing protein</fullName>
    </recommendedName>
</protein>
<keyword evidence="5" id="KW-0560">Oxidoreductase</keyword>
<evidence type="ECO:0000256" key="7">
    <source>
        <dbReference type="ARBA" id="ARBA00023014"/>
    </source>
</evidence>
<dbReference type="InterPro" id="IPR004113">
    <property type="entry name" value="FAD-bd_oxidored_4_C"/>
</dbReference>
<evidence type="ECO:0000259" key="9">
    <source>
        <dbReference type="PROSITE" id="PS51387"/>
    </source>
</evidence>
<dbReference type="Gene3D" id="1.10.1060.10">
    <property type="entry name" value="Alpha-helical ferredoxin"/>
    <property type="match status" value="1"/>
</dbReference>
<dbReference type="SUPFAM" id="SSF46548">
    <property type="entry name" value="alpha-helical ferredoxin"/>
    <property type="match status" value="1"/>
</dbReference>
<dbReference type="InterPro" id="IPR016171">
    <property type="entry name" value="Vanillyl_alc_oxidase_C-sub2"/>
</dbReference>
<keyword evidence="7" id="KW-0411">Iron-sulfur</keyword>
<comment type="caution">
    <text evidence="10">The sequence shown here is derived from an EMBL/GenBank/DDBJ whole genome shotgun (WGS) entry which is preliminary data.</text>
</comment>